<sequence length="191" mass="22187">NYAFRIQSEFTCPLYDEIAQSYLYSINSRGSTKKTFIFQKFEKKQKIATQVPIPTFSANQQKYDDVAQNLLTISSSKIIQVNIEPQTDDPNARVVVSDNKQMPNPMISQQKNQFSNNTFIQKYKDKTQLRFIQFSKYQKESELCIVNLNPNDYTKRGDNDMDINSIMQPESIDVGTEKHDSLEWNLSKESN</sequence>
<dbReference type="eggNOG" id="ENOG502T3P7">
    <property type="taxonomic scope" value="Eukaryota"/>
</dbReference>
<dbReference type="GeneID" id="14910770"/>
<dbReference type="InParanoid" id="G0QJM5"/>
<accession>G0QJM5</accession>
<reference evidence="1 2" key="1">
    <citation type="submission" date="2011-07" db="EMBL/GenBank/DDBJ databases">
        <authorList>
            <person name="Coyne R."/>
            <person name="Brami D."/>
            <person name="Johnson J."/>
            <person name="Hostetler J."/>
            <person name="Hannick L."/>
            <person name="Clark T."/>
            <person name="Cassidy-Hanley D."/>
            <person name="Inman J."/>
        </authorList>
    </citation>
    <scope>NUCLEOTIDE SEQUENCE [LARGE SCALE GENOMIC DNA]</scope>
    <source>
        <strain evidence="1 2">G5</strain>
    </source>
</reference>
<dbReference type="AlphaFoldDB" id="G0QJM5"/>
<protein>
    <submittedName>
        <fullName evidence="1">Uncharacterized protein</fullName>
    </submittedName>
</protein>
<gene>
    <name evidence="1" type="ORF">IMG5_006610</name>
</gene>
<evidence type="ECO:0000313" key="2">
    <source>
        <dbReference type="Proteomes" id="UP000008983"/>
    </source>
</evidence>
<proteinExistence type="predicted"/>
<dbReference type="Proteomes" id="UP000008983">
    <property type="component" value="Unassembled WGS sequence"/>
</dbReference>
<feature type="non-terminal residue" evidence="1">
    <location>
        <position position="1"/>
    </location>
</feature>
<keyword evidence="2" id="KW-1185">Reference proteome</keyword>
<evidence type="ECO:0000313" key="1">
    <source>
        <dbReference type="EMBL" id="EGR34575.1"/>
    </source>
</evidence>
<organism evidence="1 2">
    <name type="scientific">Ichthyophthirius multifiliis</name>
    <name type="common">White spot disease agent</name>
    <name type="synonym">Ich</name>
    <dbReference type="NCBI Taxonomy" id="5932"/>
    <lineage>
        <taxon>Eukaryota</taxon>
        <taxon>Sar</taxon>
        <taxon>Alveolata</taxon>
        <taxon>Ciliophora</taxon>
        <taxon>Intramacronucleata</taxon>
        <taxon>Oligohymenophorea</taxon>
        <taxon>Hymenostomatida</taxon>
        <taxon>Ophryoglenina</taxon>
        <taxon>Ichthyophthirius</taxon>
    </lineage>
</organism>
<name>G0QJM5_ICHMU</name>
<dbReference type="RefSeq" id="XP_004039879.1">
    <property type="nucleotide sequence ID" value="XM_004039831.1"/>
</dbReference>
<dbReference type="EMBL" id="GL983074">
    <property type="protein sequence ID" value="EGR34575.1"/>
    <property type="molecule type" value="Genomic_DNA"/>
</dbReference>